<dbReference type="InterPro" id="IPR040213">
    <property type="entry name" value="GIR2-like"/>
</dbReference>
<dbReference type="FunFam" id="3.10.110.10:FF:000075">
    <property type="entry name" value="RWD domain-containing protein (Gir2)"/>
    <property type="match status" value="1"/>
</dbReference>
<sequence length="245" mass="28004">MGREDQVEEREVLDSIFPDEITGWASAILNRNISDTAYRISINLETPENGVRDEEETEQPVLILQVSYPPEYPDVAPDLDISAPPNAPKHPLLDVQEDRDRLLEALQPTIEENLGMAMVFTLVSTLKESAELLMAERANAAQAMKEMEAAKAEEEENRKFQGTAVTPETFSEWRERFRKEMEEKEQREREEKEADEKRAKKTPVKEEKKLTGRQLWERGLAGKADYDEDDEDAIPAAVEKMKITA</sequence>
<comment type="caution">
    <text evidence="3">The sequence shown here is derived from an EMBL/GenBank/DDBJ whole genome shotgun (WGS) entry which is preliminary data.</text>
</comment>
<feature type="compositionally biased region" description="Basic and acidic residues" evidence="1">
    <location>
        <begin position="176"/>
        <end position="210"/>
    </location>
</feature>
<dbReference type="OrthoDB" id="277175at2759"/>
<feature type="region of interest" description="Disordered" evidence="1">
    <location>
        <begin position="176"/>
        <end position="232"/>
    </location>
</feature>
<evidence type="ECO:0000259" key="2">
    <source>
        <dbReference type="PROSITE" id="PS50908"/>
    </source>
</evidence>
<dbReference type="SMART" id="SM00591">
    <property type="entry name" value="RWD"/>
    <property type="match status" value="1"/>
</dbReference>
<dbReference type="Gene3D" id="3.10.110.10">
    <property type="entry name" value="Ubiquitin Conjugating Enzyme"/>
    <property type="match status" value="1"/>
</dbReference>
<accession>A0A3R7M2H3</accession>
<dbReference type="EMBL" id="NIDN02000015">
    <property type="protein sequence ID" value="RLM00463.1"/>
    <property type="molecule type" value="Genomic_DNA"/>
</dbReference>
<feature type="domain" description="RWD" evidence="2">
    <location>
        <begin position="8"/>
        <end position="133"/>
    </location>
</feature>
<evidence type="ECO:0000313" key="4">
    <source>
        <dbReference type="Proteomes" id="UP000215289"/>
    </source>
</evidence>
<dbReference type="SUPFAM" id="SSF54495">
    <property type="entry name" value="UBC-like"/>
    <property type="match status" value="1"/>
</dbReference>
<dbReference type="PANTHER" id="PTHR12292">
    <property type="entry name" value="RWD DOMAIN-CONTAINING PROTEIN"/>
    <property type="match status" value="1"/>
</dbReference>
<reference evidence="3 4" key="1">
    <citation type="submission" date="2018-08" db="EMBL/GenBank/DDBJ databases">
        <title>Draft genome sequences of two Aspergillus turcosus clinical strains isolated from bronchoalveolar lavage fluid: one azole-susceptible and the other azole-resistant.</title>
        <authorList>
            <person name="Parent-Michaud M."/>
            <person name="Dufresne P.J."/>
            <person name="Fournier E."/>
            <person name="Martineau C."/>
            <person name="Moreira S."/>
            <person name="Perkins V."/>
            <person name="De Repentigny L."/>
            <person name="Dufresne S.F."/>
        </authorList>
    </citation>
    <scope>NUCLEOTIDE SEQUENCE [LARGE SCALE GENOMIC DNA]</scope>
    <source>
        <strain evidence="3">HMR AF 1038</strain>
    </source>
</reference>
<name>A0A3R7M2H3_9EURO</name>
<gene>
    <name evidence="3" type="ORF">CFD26_106975</name>
</gene>
<keyword evidence="4" id="KW-1185">Reference proteome</keyword>
<dbReference type="Proteomes" id="UP000215289">
    <property type="component" value="Unassembled WGS sequence"/>
</dbReference>
<dbReference type="InterPro" id="IPR006575">
    <property type="entry name" value="RWD_dom"/>
</dbReference>
<dbReference type="Pfam" id="PF05773">
    <property type="entry name" value="RWD"/>
    <property type="match status" value="1"/>
</dbReference>
<dbReference type="InterPro" id="IPR016135">
    <property type="entry name" value="UBQ-conjugating_enzyme/RWD"/>
</dbReference>
<protein>
    <recommendedName>
        <fullName evidence="2">RWD domain-containing protein</fullName>
    </recommendedName>
</protein>
<dbReference type="PROSITE" id="PS50908">
    <property type="entry name" value="RWD"/>
    <property type="match status" value="1"/>
</dbReference>
<proteinExistence type="predicted"/>
<dbReference type="STRING" id="1245748.A0A3R7M2H3"/>
<organism evidence="3 4">
    <name type="scientific">Aspergillus turcosus</name>
    <dbReference type="NCBI Taxonomy" id="1245748"/>
    <lineage>
        <taxon>Eukaryota</taxon>
        <taxon>Fungi</taxon>
        <taxon>Dikarya</taxon>
        <taxon>Ascomycota</taxon>
        <taxon>Pezizomycotina</taxon>
        <taxon>Eurotiomycetes</taxon>
        <taxon>Eurotiomycetidae</taxon>
        <taxon>Eurotiales</taxon>
        <taxon>Aspergillaceae</taxon>
        <taxon>Aspergillus</taxon>
        <taxon>Aspergillus subgen. Fumigati</taxon>
    </lineage>
</organism>
<evidence type="ECO:0000256" key="1">
    <source>
        <dbReference type="SAM" id="MobiDB-lite"/>
    </source>
</evidence>
<evidence type="ECO:0000313" key="3">
    <source>
        <dbReference type="EMBL" id="RLM00463.1"/>
    </source>
</evidence>
<dbReference type="AlphaFoldDB" id="A0A3R7M2H3"/>